<dbReference type="Pfam" id="PF18480">
    <property type="entry name" value="DUF5615"/>
    <property type="match status" value="1"/>
</dbReference>
<protein>
    <recommendedName>
        <fullName evidence="1">DUF5615 domain-containing protein</fullName>
    </recommendedName>
</protein>
<evidence type="ECO:0000313" key="2">
    <source>
        <dbReference type="EMBL" id="NEV67401.1"/>
    </source>
</evidence>
<proteinExistence type="predicted"/>
<reference evidence="2" key="1">
    <citation type="submission" date="2014-11" db="EMBL/GenBank/DDBJ databases">
        <authorList>
            <person name="Malar M.C."/>
            <person name="Sen D."/>
            <person name="Tripathy S."/>
        </authorList>
    </citation>
    <scope>NUCLEOTIDE SEQUENCE</scope>
    <source>
        <strain evidence="2">BDU141951</strain>
    </source>
</reference>
<evidence type="ECO:0000259" key="1">
    <source>
        <dbReference type="Pfam" id="PF18480"/>
    </source>
</evidence>
<dbReference type="InterPro" id="IPR041049">
    <property type="entry name" value="DUF5615"/>
</dbReference>
<accession>A0A0C1YFG1</accession>
<sequence>MRLLFDENLSPKLTSRLSDRFPDSLHVRDIGMKATVDSLVWDYAKAHDLMIVSKDADMHDLSLALGNPPKVIWIRLGNCSTAQVEDLLRQHYQVIVQFYQDATVSLLALP</sequence>
<name>A0A0C1YFG1_9CYAN</name>
<reference evidence="2" key="3">
    <citation type="submission" date="2020-02" db="EMBL/GenBank/DDBJ databases">
        <authorList>
            <person name="Sarangi A.N."/>
            <person name="Ghosh S."/>
            <person name="Mukherjee M."/>
            <person name="Tripathy S."/>
        </authorList>
    </citation>
    <scope>NUCLEOTIDE SEQUENCE</scope>
    <source>
        <strain evidence="2">BDU141951</strain>
    </source>
</reference>
<dbReference type="EMBL" id="JTHE02000003">
    <property type="protein sequence ID" value="NEV67401.1"/>
    <property type="molecule type" value="Genomic_DNA"/>
</dbReference>
<organism evidence="2">
    <name type="scientific">Lyngbya confervoides BDU141951</name>
    <dbReference type="NCBI Taxonomy" id="1574623"/>
    <lineage>
        <taxon>Bacteria</taxon>
        <taxon>Bacillati</taxon>
        <taxon>Cyanobacteriota</taxon>
        <taxon>Cyanophyceae</taxon>
        <taxon>Oscillatoriophycideae</taxon>
        <taxon>Oscillatoriales</taxon>
        <taxon>Microcoleaceae</taxon>
        <taxon>Lyngbya</taxon>
    </lineage>
</organism>
<feature type="domain" description="DUF5615" evidence="1">
    <location>
        <begin position="1"/>
        <end position="107"/>
    </location>
</feature>
<gene>
    <name evidence="2" type="ORF">QQ91_009765</name>
</gene>
<reference evidence="2" key="2">
    <citation type="journal article" date="2015" name="Genome Announc.">
        <title>Draft Genome Sequence of Filamentous Marine Cyanobacterium Lyngbya confervoides Strain BDU141951.</title>
        <authorList>
            <person name="Chandrababunaidu M.M."/>
            <person name="Sen D."/>
            <person name="Tripathy S."/>
        </authorList>
    </citation>
    <scope>NUCLEOTIDE SEQUENCE</scope>
    <source>
        <strain evidence="2">BDU141951</strain>
    </source>
</reference>
<comment type="caution">
    <text evidence="2">The sequence shown here is derived from an EMBL/GenBank/DDBJ whole genome shotgun (WGS) entry which is preliminary data.</text>
</comment>
<dbReference type="AlphaFoldDB" id="A0A0C1YFG1"/>